<dbReference type="GO" id="GO:0005886">
    <property type="term" value="C:plasma membrane"/>
    <property type="evidence" value="ECO:0007669"/>
    <property type="project" value="UniProtKB-SubCell"/>
</dbReference>
<gene>
    <name evidence="7" type="ORF">HY834_02465</name>
</gene>
<feature type="transmembrane region" description="Helical" evidence="6">
    <location>
        <begin position="74"/>
        <end position="93"/>
    </location>
</feature>
<evidence type="ECO:0000256" key="4">
    <source>
        <dbReference type="ARBA" id="ARBA00022989"/>
    </source>
</evidence>
<protein>
    <submittedName>
        <fullName evidence="7">LysE family translocator</fullName>
    </submittedName>
</protein>
<proteinExistence type="predicted"/>
<feature type="transmembrane region" description="Helical" evidence="6">
    <location>
        <begin position="113"/>
        <end position="133"/>
    </location>
</feature>
<sequence>MDATLFAAFIAVAIPAFFTPGPNNLMLMASGAKFGFGRTIPHGLGVSIGFALMVVVIGLGLGEVFEALPWLKTALKVVAAIYLLYLAWSLLGLKIDDEATANDRPMTFLQAAAFQWVNPKAWAMAVSFVALVVDPGPGRLIGIALLGLGCLLLGPFSSALWMGFGDRLQIFLKRTGGERFLGIVLAVLVVASVVLFLL</sequence>
<evidence type="ECO:0000313" key="8">
    <source>
        <dbReference type="Proteomes" id="UP000782610"/>
    </source>
</evidence>
<evidence type="ECO:0000256" key="1">
    <source>
        <dbReference type="ARBA" id="ARBA00004651"/>
    </source>
</evidence>
<dbReference type="Proteomes" id="UP000782610">
    <property type="component" value="Unassembled WGS sequence"/>
</dbReference>
<organism evidence="7 8">
    <name type="scientific">Devosia nanyangense</name>
    <dbReference type="NCBI Taxonomy" id="1228055"/>
    <lineage>
        <taxon>Bacteria</taxon>
        <taxon>Pseudomonadati</taxon>
        <taxon>Pseudomonadota</taxon>
        <taxon>Alphaproteobacteria</taxon>
        <taxon>Hyphomicrobiales</taxon>
        <taxon>Devosiaceae</taxon>
        <taxon>Devosia</taxon>
    </lineage>
</organism>
<dbReference type="Pfam" id="PF01810">
    <property type="entry name" value="LysE"/>
    <property type="match status" value="1"/>
</dbReference>
<feature type="transmembrane region" description="Helical" evidence="6">
    <location>
        <begin position="140"/>
        <end position="160"/>
    </location>
</feature>
<name>A0A933NX28_9HYPH</name>
<evidence type="ECO:0000256" key="5">
    <source>
        <dbReference type="ARBA" id="ARBA00023136"/>
    </source>
</evidence>
<dbReference type="PANTHER" id="PTHR30086">
    <property type="entry name" value="ARGININE EXPORTER PROTEIN ARGO"/>
    <property type="match status" value="1"/>
</dbReference>
<feature type="transmembrane region" description="Helical" evidence="6">
    <location>
        <begin position="180"/>
        <end position="197"/>
    </location>
</feature>
<keyword evidence="2" id="KW-1003">Cell membrane</keyword>
<dbReference type="GO" id="GO:0033228">
    <property type="term" value="P:cysteine export across plasma membrane"/>
    <property type="evidence" value="ECO:0007669"/>
    <property type="project" value="TreeGrafter"/>
</dbReference>
<dbReference type="GO" id="GO:0015171">
    <property type="term" value="F:amino acid transmembrane transporter activity"/>
    <property type="evidence" value="ECO:0007669"/>
    <property type="project" value="TreeGrafter"/>
</dbReference>
<keyword evidence="5 6" id="KW-0472">Membrane</keyword>
<comment type="subcellular location">
    <subcellularLocation>
        <location evidence="1">Cell membrane</location>
        <topology evidence="1">Multi-pass membrane protein</topology>
    </subcellularLocation>
</comment>
<dbReference type="InterPro" id="IPR001123">
    <property type="entry name" value="LeuE-type"/>
</dbReference>
<comment type="caution">
    <text evidence="7">The sequence shown here is derived from an EMBL/GenBank/DDBJ whole genome shotgun (WGS) entry which is preliminary data.</text>
</comment>
<keyword evidence="3 6" id="KW-0812">Transmembrane</keyword>
<feature type="transmembrane region" description="Helical" evidence="6">
    <location>
        <begin position="42"/>
        <end position="62"/>
    </location>
</feature>
<evidence type="ECO:0000256" key="6">
    <source>
        <dbReference type="SAM" id="Phobius"/>
    </source>
</evidence>
<accession>A0A933NX28</accession>
<dbReference type="PANTHER" id="PTHR30086:SF20">
    <property type="entry name" value="ARGININE EXPORTER PROTEIN ARGO-RELATED"/>
    <property type="match status" value="1"/>
</dbReference>
<evidence type="ECO:0000256" key="2">
    <source>
        <dbReference type="ARBA" id="ARBA00022475"/>
    </source>
</evidence>
<evidence type="ECO:0000256" key="3">
    <source>
        <dbReference type="ARBA" id="ARBA00022692"/>
    </source>
</evidence>
<keyword evidence="4 6" id="KW-1133">Transmembrane helix</keyword>
<dbReference type="EMBL" id="JACRAF010000006">
    <property type="protein sequence ID" value="MBI4920586.1"/>
    <property type="molecule type" value="Genomic_DNA"/>
</dbReference>
<dbReference type="AlphaFoldDB" id="A0A933NX28"/>
<reference evidence="7" key="1">
    <citation type="submission" date="2020-07" db="EMBL/GenBank/DDBJ databases">
        <title>Huge and variable diversity of episymbiotic CPR bacteria and DPANN archaea in groundwater ecosystems.</title>
        <authorList>
            <person name="He C.Y."/>
            <person name="Keren R."/>
            <person name="Whittaker M."/>
            <person name="Farag I.F."/>
            <person name="Doudna J."/>
            <person name="Cate J.H.D."/>
            <person name="Banfield J.F."/>
        </authorList>
    </citation>
    <scope>NUCLEOTIDE SEQUENCE</scope>
    <source>
        <strain evidence="7">NC_groundwater_1586_Pr3_B-0.1um_66_15</strain>
    </source>
</reference>
<evidence type="ECO:0000313" key="7">
    <source>
        <dbReference type="EMBL" id="MBI4920586.1"/>
    </source>
</evidence>